<dbReference type="Gene3D" id="1.10.1760.20">
    <property type="match status" value="1"/>
</dbReference>
<dbReference type="STRING" id="2741.SAMN04489866_101277"/>
<dbReference type="EMBL" id="FNAF01000001">
    <property type="protein sequence ID" value="SDD13845.1"/>
    <property type="molecule type" value="Genomic_DNA"/>
</dbReference>
<organism evidence="2 3">
    <name type="scientific">Peptococcus niger</name>
    <dbReference type="NCBI Taxonomy" id="2741"/>
    <lineage>
        <taxon>Bacteria</taxon>
        <taxon>Bacillati</taxon>
        <taxon>Bacillota</taxon>
        <taxon>Clostridia</taxon>
        <taxon>Eubacteriales</taxon>
        <taxon>Peptococcaceae</taxon>
        <taxon>Peptococcus</taxon>
    </lineage>
</organism>
<gene>
    <name evidence="2" type="ORF">SAMN04489866_101277</name>
</gene>
<evidence type="ECO:0008006" key="4">
    <source>
        <dbReference type="Google" id="ProtNLM"/>
    </source>
</evidence>
<dbReference type="OrthoDB" id="9815422at2"/>
<dbReference type="InterPro" id="IPR024529">
    <property type="entry name" value="ECF_trnsprt_substrate-spec"/>
</dbReference>
<feature type="transmembrane region" description="Helical" evidence="1">
    <location>
        <begin position="51"/>
        <end position="68"/>
    </location>
</feature>
<reference evidence="2 3" key="1">
    <citation type="submission" date="2016-10" db="EMBL/GenBank/DDBJ databases">
        <authorList>
            <person name="de Groot N.N."/>
        </authorList>
    </citation>
    <scope>NUCLEOTIDE SEQUENCE [LARGE SCALE GENOMIC DNA]</scope>
    <source>
        <strain evidence="2 3">DSM 20475</strain>
    </source>
</reference>
<proteinExistence type="predicted"/>
<sequence length="181" mass="19760">MNTKSITQVGVFIAIGIILPPVFHAVGLGNIVLPMHFAPLLCGLFSGPKEGFMCGIILPIASFIIMAMPPLYPVGISMCIELSAYGFVIGLLMQRLLLHIGVYLSSMVALISAMLAGRLLSGVFYFIFFQFHGEVYTWSIFLSTMFIKALPGIIIQIIIIPFLATVILKKSNGSTLFSRKE</sequence>
<evidence type="ECO:0000313" key="3">
    <source>
        <dbReference type="Proteomes" id="UP000198995"/>
    </source>
</evidence>
<feature type="transmembrane region" description="Helical" evidence="1">
    <location>
        <begin position="6"/>
        <end position="31"/>
    </location>
</feature>
<evidence type="ECO:0000256" key="1">
    <source>
        <dbReference type="SAM" id="Phobius"/>
    </source>
</evidence>
<name>A0A1G6SCK6_PEPNI</name>
<evidence type="ECO:0000313" key="2">
    <source>
        <dbReference type="EMBL" id="SDD13845.1"/>
    </source>
</evidence>
<keyword evidence="1" id="KW-0812">Transmembrane</keyword>
<keyword evidence="3" id="KW-1185">Reference proteome</keyword>
<keyword evidence="1" id="KW-0472">Membrane</keyword>
<dbReference type="Proteomes" id="UP000198995">
    <property type="component" value="Unassembled WGS sequence"/>
</dbReference>
<dbReference type="RefSeq" id="WP_091790954.1">
    <property type="nucleotide sequence ID" value="NZ_FNAF01000001.1"/>
</dbReference>
<feature type="transmembrane region" description="Helical" evidence="1">
    <location>
        <begin position="140"/>
        <end position="168"/>
    </location>
</feature>
<dbReference type="Pfam" id="PF12822">
    <property type="entry name" value="ECF_trnsprt"/>
    <property type="match status" value="1"/>
</dbReference>
<keyword evidence="1" id="KW-1133">Transmembrane helix</keyword>
<accession>A0A1G6SCK6</accession>
<protein>
    <recommendedName>
        <fullName evidence="4">ECF transporter S component</fullName>
    </recommendedName>
</protein>
<feature type="transmembrane region" description="Helical" evidence="1">
    <location>
        <begin position="100"/>
        <end position="128"/>
    </location>
</feature>
<dbReference type="AlphaFoldDB" id="A0A1G6SCK6"/>
<dbReference type="GO" id="GO:0022857">
    <property type="term" value="F:transmembrane transporter activity"/>
    <property type="evidence" value="ECO:0007669"/>
    <property type="project" value="InterPro"/>
</dbReference>